<proteinExistence type="predicted"/>
<dbReference type="Proteomes" id="UP000609121">
    <property type="component" value="Unassembled WGS sequence"/>
</dbReference>
<feature type="domain" description="GTA TIM-barrel-like" evidence="1">
    <location>
        <begin position="445"/>
        <end position="739"/>
    </location>
</feature>
<dbReference type="RefSeq" id="WP_193184668.1">
    <property type="nucleotide sequence ID" value="NZ_JACVXA010000057.1"/>
</dbReference>
<organism evidence="4 5">
    <name type="scientific">Mangrovicoccus algicola</name>
    <dbReference type="NCBI Taxonomy" id="2771008"/>
    <lineage>
        <taxon>Bacteria</taxon>
        <taxon>Pseudomonadati</taxon>
        <taxon>Pseudomonadota</taxon>
        <taxon>Alphaproteobacteria</taxon>
        <taxon>Rhodobacterales</taxon>
        <taxon>Paracoccaceae</taxon>
        <taxon>Mangrovicoccus</taxon>
    </lineage>
</organism>
<sequence>MATIVLGAVGAAAGASIGGSVLGLSAAVIGRAAGAVAGHLIDQRLLGAGSQAVETGRLDRLRLTSASEGTAIQQVYGRMRVPGQVIWSTRFKERRQTKKSGGGKGGAPATSVTSYSYSISLAIALCEGEIAGIDRIWADGKEIGRNKLDMAVYPGSQSQDPDPKIVAVEGLENAPAYRGVAYVVISDLELGPFGNRVPQFSFEVLRPAQQHSEGEVASMNRAIRGVALMPGSGEYTLATDVVHYDKGIGRAVPGNRNTPSGKSDFLISMDQLEAELPNCGSALLVASWFGDDLRCDRCELRPKVEQKRVGASRMPWEVSGLDRLAAQEVPLHDGRPVYGGTPADRSVMQAIAELKRRGKRVVFYPFILMEQMAGNGLVNPWWGGPEQPPLPWRGRITGSLAPGVAGSPDGSAAAAEEVAAFFGTAAPSDFAAGGGTVAYSGPAEWSYRRFILHYAHLCKAAGGIDAFVIGSEMRGLTQLRGADHRFPAVEQFCQLAEDVRQVLGTGTKLGYAADWSEYFGYSSPDGNRYFHLDPLWAHPDIDFIGIDNYMPLSDWRDSADHADAHWHSIHDIGYLQANIEGGEGYDWYYADAAGRDAQDRLPITDGAHNEPWIWRYKDIRAWWSLAHHERIGGVRQAQPTAWVPQSKPVWFTEFGCAAIDKGTNEPNKFLDPKSSESDIPHYSTGARDDLIQMQYLRAVQDYWEQAENNPVSAVYGGPMIDMSMAHVWAWDARPYPYFPGRMDVWGDGGNYTRGHWVNGRTSGRDLAEVVREICARSGVTGIGTQALRGYVRGYAVTSVDGARAALQPLMLAHGFDAVERDGTLSFRSRTGRPDLVLPEGALAEHPEQEGDLVQVRQSGAELAGRVQIAHLAADAAYEARSSGAAHPGDDPQSLSVSELNMALTFGEAQRMAERWLSEARVSRDTVSFALPPSYINVTAGDVVEIAEAAGPALYRIDRIEDFGIRLVEAVRVEPGVYIPGGGYEEGDPLAVPPPSALPFPVFLDLPLLTGAEDPYAPHLAVAADPWPGEVAVLSSGSDGNYGLNAVIGETATLGVTLSPLKRARPGLIDRGDPLTIDLAAGVLSGTDWASLLNGANALAIGDGQGGAWEIFQFLDHELDENGRAVIRNRLRGQQGTDAFIPDAWPAGSLVVLLDAALLQPTVPAIRGLARHYRIGAAEAPQHGPDYLHIVHAADAAGLRPWAPVRLEYRVLGGGAHRFSWLRRARVGGEDWSLPEVPLSEARELYRVTVRTADGALLREAETGNPQFDYSESQRAADGADGGYVLEVAQVSELYGPGPARRIEVNV</sequence>
<protein>
    <submittedName>
        <fullName evidence="4">Glycoside hydrolase/phage tail family protein</fullName>
    </submittedName>
</protein>
<evidence type="ECO:0000313" key="4">
    <source>
        <dbReference type="EMBL" id="MBE3639729.1"/>
    </source>
</evidence>
<dbReference type="GO" id="GO:0016787">
    <property type="term" value="F:hydrolase activity"/>
    <property type="evidence" value="ECO:0007669"/>
    <property type="project" value="UniProtKB-KW"/>
</dbReference>
<evidence type="ECO:0000259" key="1">
    <source>
        <dbReference type="Pfam" id="PF13547"/>
    </source>
</evidence>
<dbReference type="SUPFAM" id="SSF51445">
    <property type="entry name" value="(Trans)glycosidases"/>
    <property type="match status" value="1"/>
</dbReference>
<dbReference type="Pfam" id="PF23666">
    <property type="entry name" value="Rcc01698_C"/>
    <property type="match status" value="1"/>
</dbReference>
<dbReference type="Pfam" id="PF13550">
    <property type="entry name" value="Phage-tail_3"/>
    <property type="match status" value="1"/>
</dbReference>
<dbReference type="Pfam" id="PF13547">
    <property type="entry name" value="GTA_TIM"/>
    <property type="match status" value="1"/>
</dbReference>
<dbReference type="InterPro" id="IPR025195">
    <property type="entry name" value="GTA_TIM_dom"/>
</dbReference>
<evidence type="ECO:0000313" key="5">
    <source>
        <dbReference type="Proteomes" id="UP000609121"/>
    </source>
</evidence>
<reference evidence="4" key="1">
    <citation type="submission" date="2020-09" db="EMBL/GenBank/DDBJ databases">
        <title>A novel bacterium of genus Mangrovicoccus, isolated from South China Sea.</title>
        <authorList>
            <person name="Huang H."/>
            <person name="Mo K."/>
            <person name="Hu Y."/>
        </authorList>
    </citation>
    <scope>NUCLEOTIDE SEQUENCE</scope>
    <source>
        <strain evidence="4">HB182678</strain>
    </source>
</reference>
<evidence type="ECO:0000259" key="3">
    <source>
        <dbReference type="Pfam" id="PF23666"/>
    </source>
</evidence>
<dbReference type="InterPro" id="IPR032876">
    <property type="entry name" value="J_dom"/>
</dbReference>
<keyword evidence="4" id="KW-0378">Hydrolase</keyword>
<feature type="domain" description="Tip attachment protein J" evidence="2">
    <location>
        <begin position="801"/>
        <end position="961"/>
    </location>
</feature>
<evidence type="ECO:0000259" key="2">
    <source>
        <dbReference type="Pfam" id="PF13550"/>
    </source>
</evidence>
<feature type="domain" description="Rcc01698-like C-terminal" evidence="3">
    <location>
        <begin position="1051"/>
        <end position="1151"/>
    </location>
</feature>
<dbReference type="Gene3D" id="3.20.20.80">
    <property type="entry name" value="Glycosidases"/>
    <property type="match status" value="1"/>
</dbReference>
<gene>
    <name evidence="4" type="ORF">ICN82_16120</name>
</gene>
<name>A0A8J6Z890_9RHOB</name>
<dbReference type="CDD" id="cd19607">
    <property type="entry name" value="GTA_TIM-barrel-like"/>
    <property type="match status" value="1"/>
</dbReference>
<dbReference type="EMBL" id="JACVXA010000057">
    <property type="protein sequence ID" value="MBE3639729.1"/>
    <property type="molecule type" value="Genomic_DNA"/>
</dbReference>
<keyword evidence="5" id="KW-1185">Reference proteome</keyword>
<comment type="caution">
    <text evidence="4">The sequence shown here is derived from an EMBL/GenBank/DDBJ whole genome shotgun (WGS) entry which is preliminary data.</text>
</comment>
<dbReference type="InterPro" id="IPR017853">
    <property type="entry name" value="GH"/>
</dbReference>
<accession>A0A8J6Z890</accession>
<dbReference type="InterPro" id="IPR056490">
    <property type="entry name" value="Rcc01698_C"/>
</dbReference>